<protein>
    <submittedName>
        <fullName evidence="2">Uncharacterized protein</fullName>
    </submittedName>
</protein>
<comment type="caution">
    <text evidence="2">The sequence shown here is derived from an EMBL/GenBank/DDBJ whole genome shotgun (WGS) entry which is preliminary data.</text>
</comment>
<gene>
    <name evidence="2" type="ORF">R5R35_005906</name>
</gene>
<evidence type="ECO:0000256" key="1">
    <source>
        <dbReference type="SAM" id="MobiDB-lite"/>
    </source>
</evidence>
<evidence type="ECO:0000313" key="3">
    <source>
        <dbReference type="Proteomes" id="UP001378592"/>
    </source>
</evidence>
<accession>A0AAN9Z1W3</accession>
<organism evidence="2 3">
    <name type="scientific">Gryllus longicercus</name>
    <dbReference type="NCBI Taxonomy" id="2509291"/>
    <lineage>
        <taxon>Eukaryota</taxon>
        <taxon>Metazoa</taxon>
        <taxon>Ecdysozoa</taxon>
        <taxon>Arthropoda</taxon>
        <taxon>Hexapoda</taxon>
        <taxon>Insecta</taxon>
        <taxon>Pterygota</taxon>
        <taxon>Neoptera</taxon>
        <taxon>Polyneoptera</taxon>
        <taxon>Orthoptera</taxon>
        <taxon>Ensifera</taxon>
        <taxon>Gryllidea</taxon>
        <taxon>Grylloidea</taxon>
        <taxon>Gryllidae</taxon>
        <taxon>Gryllinae</taxon>
        <taxon>Gryllus</taxon>
    </lineage>
</organism>
<dbReference type="EMBL" id="JAZDUA010000310">
    <property type="protein sequence ID" value="KAK7794936.1"/>
    <property type="molecule type" value="Genomic_DNA"/>
</dbReference>
<evidence type="ECO:0000313" key="2">
    <source>
        <dbReference type="EMBL" id="KAK7794936.1"/>
    </source>
</evidence>
<reference evidence="2 3" key="1">
    <citation type="submission" date="2024-03" db="EMBL/GenBank/DDBJ databases">
        <title>The genome assembly and annotation of the cricket Gryllus longicercus Weissman &amp; Gray.</title>
        <authorList>
            <person name="Szrajer S."/>
            <person name="Gray D."/>
            <person name="Ylla G."/>
        </authorList>
    </citation>
    <scope>NUCLEOTIDE SEQUENCE [LARGE SCALE GENOMIC DNA]</scope>
    <source>
        <strain evidence="2">DAG 2021-001</strain>
        <tissue evidence="2">Whole body minus gut</tissue>
    </source>
</reference>
<proteinExistence type="predicted"/>
<feature type="region of interest" description="Disordered" evidence="1">
    <location>
        <begin position="1"/>
        <end position="116"/>
    </location>
</feature>
<dbReference type="AlphaFoldDB" id="A0AAN9Z1W3"/>
<keyword evidence="3" id="KW-1185">Reference proteome</keyword>
<name>A0AAN9Z1W3_9ORTH</name>
<sequence length="116" mass="12444">MELDGSERAGWSGLERHEAGGGASAASQGEARTMGRRRPSGVRLLAPAARPQSGPGCPFRHRRRRPGPARSLRLCYSIARRPPPSPPPPPLLASAPTNQLAHRSSRTVKPQRSRSA</sequence>
<feature type="compositionally biased region" description="Pro residues" evidence="1">
    <location>
        <begin position="81"/>
        <end position="91"/>
    </location>
</feature>
<feature type="compositionally biased region" description="Basic residues" evidence="1">
    <location>
        <begin position="103"/>
        <end position="116"/>
    </location>
</feature>
<dbReference type="Proteomes" id="UP001378592">
    <property type="component" value="Unassembled WGS sequence"/>
</dbReference>